<dbReference type="Proteomes" id="UP001499951">
    <property type="component" value="Unassembled WGS sequence"/>
</dbReference>
<sequence length="494" mass="52723">MAPGKQQDILINVSVGEVRVAAVENRRLQALSCTRLLGADEPGGVGLIGDIVLGRVARVVPAVQAAFVEIGHERAGFLGARELRCLSENPSEDPPIGVVLREGDKVLVQIVKEPIGDKGARLTANVTIPGRLSVFTPLQPGVGISRRIEDEAERARLAAIGEKLFASGELKGGCILRTAAVGADEDELFEDLIRLEEEWGEICAGRKSAKVPSTLHRDLGPVERALRDIVHEGTRSILIDDARTAARARAYCREAMPDMEERIAVFDGPGPLFADLEADIDSLMHPRVPLPCGGWITVEGTEALTAVDVNSGSFTHAAAVEDTGAIVNVEAAREIGRQIRLRGIGGLIVIDFIHMKEAEHVDTVLAVLAESLAGDGVPVNIGPVTAFGLVEVTRKRVRGPLASQGSEECVTCAGRGRLRRPEAVAMDVLRRIEETAKVVPGAVIEVRAAPEVVAWLEAQDALNALAGNGISRVSFQSEEGFVRERFEVGTRAQA</sequence>
<evidence type="ECO:0000256" key="5">
    <source>
        <dbReference type="ARBA" id="ARBA00022475"/>
    </source>
</evidence>
<evidence type="ECO:0000313" key="20">
    <source>
        <dbReference type="Proteomes" id="UP001499951"/>
    </source>
</evidence>
<dbReference type="NCBIfam" id="TIGR00757">
    <property type="entry name" value="RNaseEG"/>
    <property type="match status" value="1"/>
</dbReference>
<gene>
    <name evidence="19" type="primary">rng</name>
    <name evidence="19" type="ORF">GCM10008942_07620</name>
</gene>
<evidence type="ECO:0000256" key="7">
    <source>
        <dbReference type="ARBA" id="ARBA00022519"/>
    </source>
</evidence>
<dbReference type="PANTHER" id="PTHR30001:SF1">
    <property type="entry name" value="RIBONUCLEASE E_G-LIKE PROTEIN, CHLOROPLASTIC"/>
    <property type="match status" value="1"/>
</dbReference>
<comment type="subcellular location">
    <subcellularLocation>
        <location evidence="2">Cytoplasm</location>
    </subcellularLocation>
</comment>
<evidence type="ECO:0000256" key="3">
    <source>
        <dbReference type="ARBA" id="ARBA00005663"/>
    </source>
</evidence>
<dbReference type="SUPFAM" id="SSF50249">
    <property type="entry name" value="Nucleic acid-binding proteins"/>
    <property type="match status" value="1"/>
</dbReference>
<evidence type="ECO:0000256" key="4">
    <source>
        <dbReference type="ARBA" id="ARBA00017719"/>
    </source>
</evidence>
<dbReference type="Pfam" id="PF10150">
    <property type="entry name" value="RNase_E_G"/>
    <property type="match status" value="1"/>
</dbReference>
<dbReference type="InterPro" id="IPR012340">
    <property type="entry name" value="NA-bd_OB-fold"/>
</dbReference>
<dbReference type="Gene3D" id="2.40.50.140">
    <property type="entry name" value="Nucleic acid-binding proteins"/>
    <property type="match status" value="1"/>
</dbReference>
<dbReference type="Pfam" id="PF20833">
    <property type="entry name" value="RNase_E_G_Thio"/>
    <property type="match status" value="1"/>
</dbReference>
<feature type="domain" description="S1 motif" evidence="18">
    <location>
        <begin position="49"/>
        <end position="125"/>
    </location>
</feature>
<keyword evidence="10" id="KW-0540">Nuclease</keyword>
<keyword evidence="9" id="KW-0819">tRNA processing</keyword>
<evidence type="ECO:0000256" key="13">
    <source>
        <dbReference type="ARBA" id="ARBA00022759"/>
    </source>
</evidence>
<comment type="similarity">
    <text evidence="3">Belongs to the RNase E/G family. RNase G subfamily.</text>
</comment>
<evidence type="ECO:0000256" key="1">
    <source>
        <dbReference type="ARBA" id="ARBA00001946"/>
    </source>
</evidence>
<keyword evidence="15" id="KW-0460">Magnesium</keyword>
<keyword evidence="17" id="KW-0472">Membrane</keyword>
<dbReference type="InterPro" id="IPR004659">
    <property type="entry name" value="RNase_E/G"/>
</dbReference>
<proteinExistence type="inferred from homology"/>
<dbReference type="SMART" id="SM00316">
    <property type="entry name" value="S1"/>
    <property type="match status" value="1"/>
</dbReference>
<dbReference type="InterPro" id="IPR048583">
    <property type="entry name" value="RNase_E_G_thioredoxin-like"/>
</dbReference>
<evidence type="ECO:0000313" key="19">
    <source>
        <dbReference type="EMBL" id="GAA0561670.1"/>
    </source>
</evidence>
<protein>
    <recommendedName>
        <fullName evidence="4">Ribonuclease G</fullName>
    </recommendedName>
</protein>
<keyword evidence="12" id="KW-0699">rRNA-binding</keyword>
<evidence type="ECO:0000256" key="6">
    <source>
        <dbReference type="ARBA" id="ARBA00022490"/>
    </source>
</evidence>
<keyword evidence="11" id="KW-0479">Metal-binding</keyword>
<keyword evidence="16" id="KW-0694">RNA-binding</keyword>
<evidence type="ECO:0000256" key="15">
    <source>
        <dbReference type="ARBA" id="ARBA00022842"/>
    </source>
</evidence>
<evidence type="ECO:0000259" key="18">
    <source>
        <dbReference type="PROSITE" id="PS50126"/>
    </source>
</evidence>
<accession>A0ABP3PDM4</accession>
<evidence type="ECO:0000256" key="14">
    <source>
        <dbReference type="ARBA" id="ARBA00022801"/>
    </source>
</evidence>
<keyword evidence="20" id="KW-1185">Reference proteome</keyword>
<evidence type="ECO:0000256" key="9">
    <source>
        <dbReference type="ARBA" id="ARBA00022694"/>
    </source>
</evidence>
<comment type="caution">
    <text evidence="19">The sequence shown here is derived from an EMBL/GenBank/DDBJ whole genome shotgun (WGS) entry which is preliminary data.</text>
</comment>
<evidence type="ECO:0000256" key="10">
    <source>
        <dbReference type="ARBA" id="ARBA00022722"/>
    </source>
</evidence>
<name>A0ABP3PDM4_9PROT</name>
<evidence type="ECO:0000256" key="2">
    <source>
        <dbReference type="ARBA" id="ARBA00004496"/>
    </source>
</evidence>
<evidence type="ECO:0000256" key="11">
    <source>
        <dbReference type="ARBA" id="ARBA00022723"/>
    </source>
</evidence>
<evidence type="ECO:0000256" key="12">
    <source>
        <dbReference type="ARBA" id="ARBA00022730"/>
    </source>
</evidence>
<evidence type="ECO:0000256" key="8">
    <source>
        <dbReference type="ARBA" id="ARBA00022552"/>
    </source>
</evidence>
<dbReference type="PANTHER" id="PTHR30001">
    <property type="entry name" value="RIBONUCLEASE"/>
    <property type="match status" value="1"/>
</dbReference>
<evidence type="ECO:0000256" key="16">
    <source>
        <dbReference type="ARBA" id="ARBA00022884"/>
    </source>
</evidence>
<keyword evidence="13" id="KW-0255">Endonuclease</keyword>
<dbReference type="Gene3D" id="3.40.1260.20">
    <property type="entry name" value="Ribonuclease E, catalytic domain"/>
    <property type="match status" value="1"/>
</dbReference>
<keyword evidence="6" id="KW-0963">Cytoplasm</keyword>
<dbReference type="EMBL" id="BAAADD010000002">
    <property type="protein sequence ID" value="GAA0561670.1"/>
    <property type="molecule type" value="Genomic_DNA"/>
</dbReference>
<keyword evidence="14" id="KW-0378">Hydrolase</keyword>
<dbReference type="InterPro" id="IPR019307">
    <property type="entry name" value="RNA-bd_AU-1/RNase_E/G"/>
</dbReference>
<comment type="cofactor">
    <cofactor evidence="1">
        <name>Mg(2+)</name>
        <dbReference type="ChEBI" id="CHEBI:18420"/>
    </cofactor>
</comment>
<keyword evidence="5" id="KW-1003">Cell membrane</keyword>
<dbReference type="PROSITE" id="PS50126">
    <property type="entry name" value="S1"/>
    <property type="match status" value="1"/>
</dbReference>
<reference evidence="20" key="1">
    <citation type="journal article" date="2019" name="Int. J. Syst. Evol. Microbiol.">
        <title>The Global Catalogue of Microorganisms (GCM) 10K type strain sequencing project: providing services to taxonomists for standard genome sequencing and annotation.</title>
        <authorList>
            <consortium name="The Broad Institute Genomics Platform"/>
            <consortium name="The Broad Institute Genome Sequencing Center for Infectious Disease"/>
            <person name="Wu L."/>
            <person name="Ma J."/>
        </authorList>
    </citation>
    <scope>NUCLEOTIDE SEQUENCE [LARGE SCALE GENOMIC DNA]</scope>
    <source>
        <strain evidence="20">JCM 15089</strain>
    </source>
</reference>
<keyword evidence="8" id="KW-0698">rRNA processing</keyword>
<dbReference type="CDD" id="cd04453">
    <property type="entry name" value="S1_RNase_E"/>
    <property type="match status" value="1"/>
</dbReference>
<dbReference type="RefSeq" id="WP_166932163.1">
    <property type="nucleotide sequence ID" value="NZ_BAAADD010000002.1"/>
</dbReference>
<organism evidence="19 20">
    <name type="scientific">Rhizomicrobium electricum</name>
    <dbReference type="NCBI Taxonomy" id="480070"/>
    <lineage>
        <taxon>Bacteria</taxon>
        <taxon>Pseudomonadati</taxon>
        <taxon>Pseudomonadota</taxon>
        <taxon>Alphaproteobacteria</taxon>
        <taxon>Micropepsales</taxon>
        <taxon>Micropepsaceae</taxon>
        <taxon>Rhizomicrobium</taxon>
    </lineage>
</organism>
<keyword evidence="7" id="KW-0997">Cell inner membrane</keyword>
<evidence type="ECO:0000256" key="17">
    <source>
        <dbReference type="ARBA" id="ARBA00023136"/>
    </source>
</evidence>
<dbReference type="InterPro" id="IPR003029">
    <property type="entry name" value="S1_domain"/>
</dbReference>